<evidence type="ECO:0008006" key="8">
    <source>
        <dbReference type="Google" id="ProtNLM"/>
    </source>
</evidence>
<dbReference type="InterPro" id="IPR011429">
    <property type="entry name" value="Cyt_c_Planctomycete-type"/>
</dbReference>
<evidence type="ECO:0000256" key="1">
    <source>
        <dbReference type="SAM" id="MobiDB-lite"/>
    </source>
</evidence>
<dbReference type="HOGENOM" id="CLU_005632_1_0_0"/>
<dbReference type="InterPro" id="IPR011444">
    <property type="entry name" value="DUF1549"/>
</dbReference>
<dbReference type="Pfam" id="PF07583">
    <property type="entry name" value="PSCyt2"/>
    <property type="match status" value="1"/>
</dbReference>
<feature type="chain" id="PRO_5003940984" description="Cytochrome c domain-containing protein" evidence="2">
    <location>
        <begin position="28"/>
        <end position="886"/>
    </location>
</feature>
<keyword evidence="2" id="KW-0732">Signal</keyword>
<evidence type="ECO:0000313" key="7">
    <source>
        <dbReference type="Proteomes" id="UP000010798"/>
    </source>
</evidence>
<evidence type="ECO:0000256" key="2">
    <source>
        <dbReference type="SAM" id="SignalP"/>
    </source>
</evidence>
<evidence type="ECO:0000259" key="4">
    <source>
        <dbReference type="Pfam" id="PF07587"/>
    </source>
</evidence>
<dbReference type="PANTHER" id="PTHR35889">
    <property type="entry name" value="CYCLOINULO-OLIGOSACCHARIDE FRUCTANOTRANSFERASE-RELATED"/>
    <property type="match status" value="1"/>
</dbReference>
<feature type="domain" description="Cytochrome C Planctomycete-type" evidence="5">
    <location>
        <begin position="46"/>
        <end position="104"/>
    </location>
</feature>
<proteinExistence type="predicted"/>
<reference evidence="6 7" key="1">
    <citation type="submission" date="2012-02" db="EMBL/GenBank/DDBJ databases">
        <title>Complete sequence of chromosome of Singulisphaera acidiphila DSM 18658.</title>
        <authorList>
            <consortium name="US DOE Joint Genome Institute (JGI-PGF)"/>
            <person name="Lucas S."/>
            <person name="Copeland A."/>
            <person name="Lapidus A."/>
            <person name="Glavina del Rio T."/>
            <person name="Dalin E."/>
            <person name="Tice H."/>
            <person name="Bruce D."/>
            <person name="Goodwin L."/>
            <person name="Pitluck S."/>
            <person name="Peters L."/>
            <person name="Ovchinnikova G."/>
            <person name="Chertkov O."/>
            <person name="Kyrpides N."/>
            <person name="Mavromatis K."/>
            <person name="Ivanova N."/>
            <person name="Brettin T."/>
            <person name="Detter J.C."/>
            <person name="Han C."/>
            <person name="Larimer F."/>
            <person name="Land M."/>
            <person name="Hauser L."/>
            <person name="Markowitz V."/>
            <person name="Cheng J.-F."/>
            <person name="Hugenholtz P."/>
            <person name="Woyke T."/>
            <person name="Wu D."/>
            <person name="Tindall B."/>
            <person name="Pomrenke H."/>
            <person name="Brambilla E."/>
            <person name="Klenk H.-P."/>
            <person name="Eisen J.A."/>
        </authorList>
    </citation>
    <scope>NUCLEOTIDE SEQUENCE [LARGE SCALE GENOMIC DNA]</scope>
    <source>
        <strain evidence="7">ATCC BAA-1392 / DSM 18658 / VKM B-2454 / MOB10</strain>
    </source>
</reference>
<keyword evidence="7" id="KW-1185">Reference proteome</keyword>
<protein>
    <recommendedName>
        <fullName evidence="8">Cytochrome c domain-containing protein</fullName>
    </recommendedName>
</protein>
<dbReference type="OrthoDB" id="127107at2"/>
<organism evidence="6 7">
    <name type="scientific">Singulisphaera acidiphila (strain ATCC BAA-1392 / DSM 18658 / VKM B-2454 / MOB10)</name>
    <dbReference type="NCBI Taxonomy" id="886293"/>
    <lineage>
        <taxon>Bacteria</taxon>
        <taxon>Pseudomonadati</taxon>
        <taxon>Planctomycetota</taxon>
        <taxon>Planctomycetia</taxon>
        <taxon>Isosphaerales</taxon>
        <taxon>Isosphaeraceae</taxon>
        <taxon>Singulisphaera</taxon>
    </lineage>
</organism>
<feature type="signal peptide" evidence="2">
    <location>
        <begin position="1"/>
        <end position="27"/>
    </location>
</feature>
<dbReference type="RefSeq" id="WP_015250079.1">
    <property type="nucleotide sequence ID" value="NC_019892.1"/>
</dbReference>
<dbReference type="KEGG" id="saci:Sinac_6951"/>
<accession>L0DP23</accession>
<feature type="region of interest" description="Disordered" evidence="1">
    <location>
        <begin position="413"/>
        <end position="451"/>
    </location>
</feature>
<gene>
    <name evidence="6" type="ordered locus">Sinac_6951</name>
</gene>
<evidence type="ECO:0000259" key="3">
    <source>
        <dbReference type="Pfam" id="PF07583"/>
    </source>
</evidence>
<feature type="domain" description="DUF1553" evidence="4">
    <location>
        <begin position="571"/>
        <end position="830"/>
    </location>
</feature>
<evidence type="ECO:0000259" key="5">
    <source>
        <dbReference type="Pfam" id="PF07635"/>
    </source>
</evidence>
<dbReference type="STRING" id="886293.Sinac_6951"/>
<dbReference type="Pfam" id="PF07635">
    <property type="entry name" value="PSCyt1"/>
    <property type="match status" value="1"/>
</dbReference>
<dbReference type="InterPro" id="IPR022655">
    <property type="entry name" value="DUF1553"/>
</dbReference>
<dbReference type="AlphaFoldDB" id="L0DP23"/>
<dbReference type="eggNOG" id="COG2010">
    <property type="taxonomic scope" value="Bacteria"/>
</dbReference>
<dbReference type="Proteomes" id="UP000010798">
    <property type="component" value="Chromosome"/>
</dbReference>
<dbReference type="Pfam" id="PF07587">
    <property type="entry name" value="PSD1"/>
    <property type="match status" value="1"/>
</dbReference>
<sequence length="886" mass="97984">MRTMLMTTPAGLLATGWLAIAASVAQGGEGDLRFNRDVRPVLAETCFRCHGPGVKKAGLRLDQREAALKPAESGEVPIVPGKTDESEIIRRIFSEDESEVMPPPSAKKPLTLEQKNLLKQWVERGAPYEAHWSYTAPVKDQVPRLDKSAGAGNPIDAFIADRLQRDGLTMSPEADKETLIRRVSFALTGLPPTPREVDAFLGDLSVKAYGNMVERYLFSPRYGEEMARHWLDVARYADTHGLHLDNERQMWHYRDWVVKSFNDNQPFDRFTIEQLAGDQLPEPTPDQLVATGFNRCGVTTSEGGSIDAEWYFRNAVERASTMAETWMGMTAGCAVCHDHKFDPLSAKEFYSLYAFFYSAAGPAMDGNALLHEPTLKMPTSKQKGTLADLDVRIAEVRKELDQARQALAYRDPADAAKPGEADQAAAKPSAAGVDPRANDPNQSFRAWSKPGGMTEAKTASAEIQALLKKAQAGPLPAAEESSLRAYYLENVCEATKGPFKPLLEKVAALTKERAELDAQIVSTYIFKDLDKPRDAFVMLRGQYDSPGSKVEPGTPAVLPPLQRGGSGNRATRLDLANWLVAPEHPLTARVTVNRLWQQVFGTGLVKTAFDFGTQGEPPSHPELLDWLAVSFRESGWDVKALVRLMVSSATFRQSSLITPDLQKRDPENRLYARGPRFRLDAEQIRDNALFVAGLVNLEMGGKGVKPYQPPNIWEPVAFTGSNTRSYQPDSGAAVYRRSLYTFMKRTAPPPFLTNFDAPNREAFCTRRERSNTPLQALQLMNDVQHFEAARALAEQMMSDGGATPAERITHGFRVVLARRPEADELAILQDQLSKHLARFVRDPAAAKQAVRVGNTLPRATLPEIELAAYALVANTLLNLDETVTRN</sequence>
<name>L0DP23_SINAD</name>
<dbReference type="PANTHER" id="PTHR35889:SF3">
    <property type="entry name" value="F-BOX DOMAIN-CONTAINING PROTEIN"/>
    <property type="match status" value="1"/>
</dbReference>
<dbReference type="EMBL" id="CP003364">
    <property type="protein sequence ID" value="AGA31007.1"/>
    <property type="molecule type" value="Genomic_DNA"/>
</dbReference>
<evidence type="ECO:0000313" key="6">
    <source>
        <dbReference type="EMBL" id="AGA31007.1"/>
    </source>
</evidence>
<feature type="domain" description="DUF1549" evidence="3">
    <location>
        <begin position="154"/>
        <end position="358"/>
    </location>
</feature>